<feature type="region of interest" description="Disordered" evidence="1">
    <location>
        <begin position="1"/>
        <end position="45"/>
    </location>
</feature>
<evidence type="ECO:0000313" key="2">
    <source>
        <dbReference type="EMBL" id="GAA4256438.1"/>
    </source>
</evidence>
<organism evidence="2 3">
    <name type="scientific">Dactylosporangium darangshiense</name>
    <dbReference type="NCBI Taxonomy" id="579108"/>
    <lineage>
        <taxon>Bacteria</taxon>
        <taxon>Bacillati</taxon>
        <taxon>Actinomycetota</taxon>
        <taxon>Actinomycetes</taxon>
        <taxon>Micromonosporales</taxon>
        <taxon>Micromonosporaceae</taxon>
        <taxon>Dactylosporangium</taxon>
    </lineage>
</organism>
<name>A0ABP8DI81_9ACTN</name>
<dbReference type="PANTHER" id="PTHR43384:SF14">
    <property type="entry name" value="ESX-1 SECRETION-ASSOCIATED PROTEIN ESPI"/>
    <property type="match status" value="1"/>
</dbReference>
<dbReference type="Gene3D" id="3.40.50.300">
    <property type="entry name" value="P-loop containing nucleotide triphosphate hydrolases"/>
    <property type="match status" value="1"/>
</dbReference>
<dbReference type="SUPFAM" id="SSF52540">
    <property type="entry name" value="P-loop containing nucleoside triphosphate hydrolases"/>
    <property type="match status" value="1"/>
</dbReference>
<dbReference type="PANTHER" id="PTHR43384">
    <property type="entry name" value="SEPTUM SITE-DETERMINING PROTEIN MIND HOMOLOG, CHLOROPLASTIC-RELATED"/>
    <property type="match status" value="1"/>
</dbReference>
<accession>A0ABP8DI81</accession>
<dbReference type="InterPro" id="IPR027417">
    <property type="entry name" value="P-loop_NTPase"/>
</dbReference>
<dbReference type="EMBL" id="BAABAT010000024">
    <property type="protein sequence ID" value="GAA4256438.1"/>
    <property type="molecule type" value="Genomic_DNA"/>
</dbReference>
<evidence type="ECO:0000313" key="3">
    <source>
        <dbReference type="Proteomes" id="UP001500620"/>
    </source>
</evidence>
<evidence type="ECO:0000256" key="1">
    <source>
        <dbReference type="SAM" id="MobiDB-lite"/>
    </source>
</evidence>
<feature type="compositionally biased region" description="Low complexity" evidence="1">
    <location>
        <begin position="14"/>
        <end position="34"/>
    </location>
</feature>
<gene>
    <name evidence="2" type="ORF">GCM10022255_069240</name>
</gene>
<feature type="region of interest" description="Disordered" evidence="1">
    <location>
        <begin position="360"/>
        <end position="383"/>
    </location>
</feature>
<dbReference type="Proteomes" id="UP001500620">
    <property type="component" value="Unassembled WGS sequence"/>
</dbReference>
<dbReference type="InterPro" id="IPR050625">
    <property type="entry name" value="ParA/MinD_ATPase"/>
</dbReference>
<keyword evidence="3" id="KW-1185">Reference proteome</keyword>
<protein>
    <recommendedName>
        <fullName evidence="4">MinD-like ATPase involved in chromosome partitioning or flagellar assembly</fullName>
    </recommendedName>
</protein>
<feature type="compositionally biased region" description="Low complexity" evidence="1">
    <location>
        <begin position="360"/>
        <end position="374"/>
    </location>
</feature>
<comment type="caution">
    <text evidence="2">The sequence shown here is derived from an EMBL/GenBank/DDBJ whole genome shotgun (WGS) entry which is preliminary data.</text>
</comment>
<sequence>MLPNKEKPVPDVVAPRATARTAAARSSSGAGRPRQPGAVLAGRRATAVPPAAAPVHANPSIADARPVALPIAAVAAAQPMVPREFGGGPTIDRLWQAAAQLPPGGTLLGVSSADGGVGRSTLVAALGGVLASATAGLVLAVDATCRSWGGLTERVHDGDRTVWDAVVALAAANGQPHPASHADADTVLGCTRSSPTGLRALVAEPSRTAARRPPVLRETTTAVERLRPLFAATLLDLPVADVRPAWEYLAGVNVPILVARAGVDSIRHTQHLLTQLRAAGLDRIADRTVVAVVATAPSPPSDARALCRQTAGRVGALVQVPYDPHLARAEPIDLRRTRRATRRALLELAAACLARRPTTTGAAMEAATTANQAAPPESQRRPS</sequence>
<evidence type="ECO:0008006" key="4">
    <source>
        <dbReference type="Google" id="ProtNLM"/>
    </source>
</evidence>
<reference evidence="3" key="1">
    <citation type="journal article" date="2019" name="Int. J. Syst. Evol. Microbiol.">
        <title>The Global Catalogue of Microorganisms (GCM) 10K type strain sequencing project: providing services to taxonomists for standard genome sequencing and annotation.</title>
        <authorList>
            <consortium name="The Broad Institute Genomics Platform"/>
            <consortium name="The Broad Institute Genome Sequencing Center for Infectious Disease"/>
            <person name="Wu L."/>
            <person name="Ma J."/>
        </authorList>
    </citation>
    <scope>NUCLEOTIDE SEQUENCE [LARGE SCALE GENOMIC DNA]</scope>
    <source>
        <strain evidence="3">JCM 17441</strain>
    </source>
</reference>
<proteinExistence type="predicted"/>